<reference evidence="4" key="1">
    <citation type="submission" date="2014-04" db="EMBL/GenBank/DDBJ databases">
        <title>Evolutionary Origins and Diversification of the Mycorrhizal Mutualists.</title>
        <authorList>
            <consortium name="DOE Joint Genome Institute"/>
            <consortium name="Mycorrhizal Genomics Consortium"/>
            <person name="Kohler A."/>
            <person name="Kuo A."/>
            <person name="Nagy L.G."/>
            <person name="Floudas D."/>
            <person name="Copeland A."/>
            <person name="Barry K.W."/>
            <person name="Cichocki N."/>
            <person name="Veneault-Fourrey C."/>
            <person name="LaButti K."/>
            <person name="Lindquist E.A."/>
            <person name="Lipzen A."/>
            <person name="Lundell T."/>
            <person name="Morin E."/>
            <person name="Murat C."/>
            <person name="Riley R."/>
            <person name="Ohm R."/>
            <person name="Sun H."/>
            <person name="Tunlid A."/>
            <person name="Henrissat B."/>
            <person name="Grigoriev I.V."/>
            <person name="Hibbett D.S."/>
            <person name="Martin F."/>
        </authorList>
    </citation>
    <scope>NUCLEOTIDE SEQUENCE [LARGE SCALE GENOMIC DNA]</scope>
    <source>
        <strain evidence="4">FD-334 SS-4</strain>
    </source>
</reference>
<evidence type="ECO:0000256" key="1">
    <source>
        <dbReference type="SAM" id="MobiDB-lite"/>
    </source>
</evidence>
<sequence>MGSALSPLRALLIALRRLVSCIANPKFIRAALTGLVRRLALWAAFLRSKLFHKRRIDKPPDKSIVSSNDDSKTAVRDVPAYTIVRSGEIVSLSGTALSLYPYSSNGIRNSRAPARSGHPQTRNSSRNRESDTNSFAGSTWELALNPIGPPSRPHSRLRTPRRQFSTSLPDINDSVRHRTDNDNLSWLPHRSPPPGIGIELASPTLEGHPPWSSNDSEVHIQFPLETGNPIPSEQLTYSSPCHSPPPDIQVEVTSPIEVEVASPANLSQTSLEVPNEISDKMTPRPISPAASDSQGSRSGVVLDVIPLGPPLLQNSEIEVHIIKAILPEDTRRYARRTKIAHRWCSYQLEPMTTVFDTSSTPPGWLRLVHPEGARYFYHEDKNVYTDSDLTDFRVYERLMNDVFRLERLISTFDKPLPKGASLMIDVSYEDDNKGSLQTEYYYADHDERIIFFVHPSNTDDMPCTFEVNGPKSYQHLGFVMQSQYWMFVSLYPRCLMLTDELLCELRDIVLFLIGDHMTSPYSTAPYTMADLFQILSLIDGMEKNVGKRTAGTMSLFARHMHIFYHSKYLNCYGETFSRIERHFSIFGDPIDKRTWLVKTLSFVLFSAPDVHLRNLQKMWVDGMLHKSVWEDSTKKLNEEWQEFIFFATVMLTSNVGYLAIQSVDIDMGAARSPGQIASYLSVVANIGSIILGLLLMRQNRTKRTETADEVQKFLTQKNHPLLGLETLAILYSLPYALLMWGVVSFLVAFCCLFFQNSTAESRAWVGSLSVAVAVLIVWCIVTSWESQGEEDAPDRPLVQVESQVEDDNEEDDEKRSRQGIREILDIIRHIPDLVYRRGSVDSEKTAV</sequence>
<organism evidence="3 4">
    <name type="scientific">Hypholoma sublateritium (strain FD-334 SS-4)</name>
    <dbReference type="NCBI Taxonomy" id="945553"/>
    <lineage>
        <taxon>Eukaryota</taxon>
        <taxon>Fungi</taxon>
        <taxon>Dikarya</taxon>
        <taxon>Basidiomycota</taxon>
        <taxon>Agaricomycotina</taxon>
        <taxon>Agaricomycetes</taxon>
        <taxon>Agaricomycetidae</taxon>
        <taxon>Agaricales</taxon>
        <taxon>Agaricineae</taxon>
        <taxon>Strophariaceae</taxon>
        <taxon>Hypholoma</taxon>
    </lineage>
</organism>
<name>A0A0D2NHJ4_HYPSF</name>
<feature type="transmembrane region" description="Helical" evidence="2">
    <location>
        <begin position="761"/>
        <end position="781"/>
    </location>
</feature>
<proteinExistence type="predicted"/>
<evidence type="ECO:0000256" key="2">
    <source>
        <dbReference type="SAM" id="Phobius"/>
    </source>
</evidence>
<dbReference type="Proteomes" id="UP000054270">
    <property type="component" value="Unassembled WGS sequence"/>
</dbReference>
<feature type="region of interest" description="Disordered" evidence="1">
    <location>
        <begin position="789"/>
        <end position="817"/>
    </location>
</feature>
<feature type="transmembrane region" description="Helical" evidence="2">
    <location>
        <begin position="735"/>
        <end position="755"/>
    </location>
</feature>
<evidence type="ECO:0000313" key="3">
    <source>
        <dbReference type="EMBL" id="KJA18434.1"/>
    </source>
</evidence>
<evidence type="ECO:0008006" key="5">
    <source>
        <dbReference type="Google" id="ProtNLM"/>
    </source>
</evidence>
<gene>
    <name evidence="3" type="ORF">HYPSUDRAFT_45294</name>
</gene>
<dbReference type="OrthoDB" id="2657661at2759"/>
<evidence type="ECO:0000313" key="4">
    <source>
        <dbReference type="Proteomes" id="UP000054270"/>
    </source>
</evidence>
<keyword evidence="2" id="KW-0472">Membrane</keyword>
<keyword evidence="2" id="KW-1133">Transmembrane helix</keyword>
<dbReference type="AlphaFoldDB" id="A0A0D2NHJ4"/>
<accession>A0A0D2NHJ4</accession>
<feature type="transmembrane region" description="Helical" evidence="2">
    <location>
        <begin position="676"/>
        <end position="696"/>
    </location>
</feature>
<feature type="region of interest" description="Disordered" evidence="1">
    <location>
        <begin position="278"/>
        <end position="297"/>
    </location>
</feature>
<feature type="compositionally biased region" description="Acidic residues" evidence="1">
    <location>
        <begin position="803"/>
        <end position="812"/>
    </location>
</feature>
<keyword evidence="2" id="KW-0812">Transmembrane</keyword>
<feature type="region of interest" description="Disordered" evidence="1">
    <location>
        <begin position="108"/>
        <end position="190"/>
    </location>
</feature>
<dbReference type="EMBL" id="KN817589">
    <property type="protein sequence ID" value="KJA18434.1"/>
    <property type="molecule type" value="Genomic_DNA"/>
</dbReference>
<keyword evidence="4" id="KW-1185">Reference proteome</keyword>
<protein>
    <recommendedName>
        <fullName evidence="5">WW domain-containing protein</fullName>
    </recommendedName>
</protein>